<dbReference type="RefSeq" id="WP_015193650.1">
    <property type="nucleotide sequence ID" value="NC_019748.1"/>
</dbReference>
<evidence type="ECO:0000313" key="2">
    <source>
        <dbReference type="EMBL" id="AFZ35982.1"/>
    </source>
</evidence>
<evidence type="ECO:0000256" key="1">
    <source>
        <dbReference type="SAM" id="SignalP"/>
    </source>
</evidence>
<organism evidence="2 3">
    <name type="scientific">Stanieria cyanosphaera (strain ATCC 29371 / PCC 7437)</name>
    <dbReference type="NCBI Taxonomy" id="111780"/>
    <lineage>
        <taxon>Bacteria</taxon>
        <taxon>Bacillati</taxon>
        <taxon>Cyanobacteriota</taxon>
        <taxon>Cyanophyceae</taxon>
        <taxon>Pleurocapsales</taxon>
        <taxon>Dermocarpellaceae</taxon>
        <taxon>Stanieria</taxon>
    </lineage>
</organism>
<keyword evidence="1" id="KW-0732">Signal</keyword>
<evidence type="ECO:0000313" key="3">
    <source>
        <dbReference type="Proteomes" id="UP000010473"/>
    </source>
</evidence>
<protein>
    <submittedName>
        <fullName evidence="2">Uncharacterized protein</fullName>
    </submittedName>
</protein>
<dbReference type="STRING" id="111780.Sta7437_2447"/>
<accession>K9XWD9</accession>
<dbReference type="eggNOG" id="ENOG503296E">
    <property type="taxonomic scope" value="Bacteria"/>
</dbReference>
<dbReference type="HOGENOM" id="CLU_1651086_0_0_3"/>
<dbReference type="PATRIC" id="fig|111780.3.peg.2548"/>
<dbReference type="EMBL" id="CP003653">
    <property type="protein sequence ID" value="AFZ35982.1"/>
    <property type="molecule type" value="Genomic_DNA"/>
</dbReference>
<proteinExistence type="predicted"/>
<dbReference type="Proteomes" id="UP000010473">
    <property type="component" value="Chromosome"/>
</dbReference>
<reference evidence="3" key="1">
    <citation type="journal article" date="2013" name="Proc. Natl. Acad. Sci. U.S.A.">
        <title>Improving the coverage of the cyanobacterial phylum using diversity-driven genome sequencing.</title>
        <authorList>
            <person name="Shih P.M."/>
            <person name="Wu D."/>
            <person name="Latifi A."/>
            <person name="Axen S.D."/>
            <person name="Fewer D.P."/>
            <person name="Talla E."/>
            <person name="Calteau A."/>
            <person name="Cai F."/>
            <person name="Tandeau de Marsac N."/>
            <person name="Rippka R."/>
            <person name="Herdman M."/>
            <person name="Sivonen K."/>
            <person name="Coursin T."/>
            <person name="Laurent T."/>
            <person name="Goodwin L."/>
            <person name="Nolan M."/>
            <person name="Davenport K.W."/>
            <person name="Han C.S."/>
            <person name="Rubin E.M."/>
            <person name="Eisen J.A."/>
            <person name="Woyke T."/>
            <person name="Gugger M."/>
            <person name="Kerfeld C.A."/>
        </authorList>
    </citation>
    <scope>NUCLEOTIDE SEQUENCE [LARGE SCALE GENOMIC DNA]</scope>
    <source>
        <strain evidence="3">ATCC 29371 / PCC 7437</strain>
    </source>
</reference>
<dbReference type="KEGG" id="scs:Sta7437_2447"/>
<gene>
    <name evidence="2" type="ordered locus">Sta7437_2447</name>
</gene>
<feature type="signal peptide" evidence="1">
    <location>
        <begin position="1"/>
        <end position="31"/>
    </location>
</feature>
<keyword evidence="3" id="KW-1185">Reference proteome</keyword>
<name>K9XWD9_STAC7</name>
<dbReference type="AlphaFoldDB" id="K9XWD9"/>
<dbReference type="OrthoDB" id="585963at2"/>
<sequence length="184" mass="18631">MKRINQTITATVALALTVGVSTLATPQPANAQVLELATGALNAIFNRPPKPIPNQSYAFGTNNLNGNNFSLCILPCTPGMGSSPVRLPIPGMTSFSAPPVASGVSPSLPPTGVVPPQGSVSQSQTMVTNQVGTIPPGAVPGTIPPGVMPGTIPPGAIPPQIVQPTPPRPTVVIPPIKLPINLPI</sequence>
<feature type="chain" id="PRO_5003938196" evidence="1">
    <location>
        <begin position="32"/>
        <end position="184"/>
    </location>
</feature>